<feature type="transmembrane region" description="Helical" evidence="2">
    <location>
        <begin position="6"/>
        <end position="28"/>
    </location>
</feature>
<feature type="region of interest" description="Disordered" evidence="1">
    <location>
        <begin position="125"/>
        <end position="147"/>
    </location>
</feature>
<accession>A0A8H5HR85</accession>
<dbReference type="EMBL" id="JAACJP010000001">
    <property type="protein sequence ID" value="KAF5387970.1"/>
    <property type="molecule type" value="Genomic_DNA"/>
</dbReference>
<feature type="region of interest" description="Disordered" evidence="1">
    <location>
        <begin position="199"/>
        <end position="234"/>
    </location>
</feature>
<reference evidence="3 4" key="1">
    <citation type="journal article" date="2020" name="ISME J.">
        <title>Uncovering the hidden diversity of litter-decomposition mechanisms in mushroom-forming fungi.</title>
        <authorList>
            <person name="Floudas D."/>
            <person name="Bentzer J."/>
            <person name="Ahren D."/>
            <person name="Johansson T."/>
            <person name="Persson P."/>
            <person name="Tunlid A."/>
        </authorList>
    </citation>
    <scope>NUCLEOTIDE SEQUENCE [LARGE SCALE GENOMIC DNA]</scope>
    <source>
        <strain evidence="3 4">CBS 661.87</strain>
    </source>
</reference>
<name>A0A8H5HR85_9AGAR</name>
<evidence type="ECO:0000256" key="2">
    <source>
        <dbReference type="SAM" id="Phobius"/>
    </source>
</evidence>
<dbReference type="AlphaFoldDB" id="A0A8H5HR85"/>
<evidence type="ECO:0000256" key="1">
    <source>
        <dbReference type="SAM" id="MobiDB-lite"/>
    </source>
</evidence>
<keyword evidence="2" id="KW-0472">Membrane</keyword>
<organism evidence="3 4">
    <name type="scientific">Tricholomella constricta</name>
    <dbReference type="NCBI Taxonomy" id="117010"/>
    <lineage>
        <taxon>Eukaryota</taxon>
        <taxon>Fungi</taxon>
        <taxon>Dikarya</taxon>
        <taxon>Basidiomycota</taxon>
        <taxon>Agaricomycotina</taxon>
        <taxon>Agaricomycetes</taxon>
        <taxon>Agaricomycetidae</taxon>
        <taxon>Agaricales</taxon>
        <taxon>Tricholomatineae</taxon>
        <taxon>Lyophyllaceae</taxon>
        <taxon>Tricholomella</taxon>
    </lineage>
</organism>
<comment type="caution">
    <text evidence="3">The sequence shown here is derived from an EMBL/GenBank/DDBJ whole genome shotgun (WGS) entry which is preliminary data.</text>
</comment>
<keyword evidence="2" id="KW-0812">Transmembrane</keyword>
<dbReference type="OrthoDB" id="3069610at2759"/>
<keyword evidence="4" id="KW-1185">Reference proteome</keyword>
<evidence type="ECO:0000313" key="3">
    <source>
        <dbReference type="EMBL" id="KAF5387970.1"/>
    </source>
</evidence>
<evidence type="ECO:0000313" key="4">
    <source>
        <dbReference type="Proteomes" id="UP000565441"/>
    </source>
</evidence>
<sequence length="294" mass="32746">MSAAETKFNYVLGALTLIGILYSARILLHKHLPRTRMELFDSLLVDTRSIYDRACAENLLPPDMTRNAKVQLQKFEIQGDDLRVIKYHSLTLRDILNLLSGGRWSKIAHLSKDLMDLRSNLVKTSQEEWARRNGEEGNESETERMLHSEADSCDDHLDETNHLSGNFTASSETAADVSSITIRSSFLCSLLQWLSTRCTRSGASSPSDNPTQGERRQATLSDPDSLSRSSTLVDEPLPKAPCWRQVILGKWGHDTNGPVLEDLEAGGGPRTPLFFETRGACGEPTEMDITSVRV</sequence>
<keyword evidence="2" id="KW-1133">Transmembrane helix</keyword>
<protein>
    <submittedName>
        <fullName evidence="3">Uncharacterized protein</fullName>
    </submittedName>
</protein>
<dbReference type="Proteomes" id="UP000565441">
    <property type="component" value="Unassembled WGS sequence"/>
</dbReference>
<proteinExistence type="predicted"/>
<gene>
    <name evidence="3" type="ORF">D9615_000853</name>
</gene>
<feature type="compositionally biased region" description="Polar residues" evidence="1">
    <location>
        <begin position="199"/>
        <end position="232"/>
    </location>
</feature>